<keyword evidence="2" id="KW-0805">Transcription regulation</keyword>
<evidence type="ECO:0000313" key="7">
    <source>
        <dbReference type="EMBL" id="OOM75368.1"/>
    </source>
</evidence>
<dbReference type="InterPro" id="IPR007627">
    <property type="entry name" value="RNA_pol_sigma70_r2"/>
</dbReference>
<dbReference type="InterPro" id="IPR014284">
    <property type="entry name" value="RNA_pol_sigma-70_dom"/>
</dbReference>
<name>A0A1S8TC95_9CLOT</name>
<comment type="caution">
    <text evidence="7">The sequence shown here is derived from an EMBL/GenBank/DDBJ whole genome shotgun (WGS) entry which is preliminary data.</text>
</comment>
<dbReference type="RefSeq" id="WP_077848353.1">
    <property type="nucleotide sequence ID" value="NZ_LZZM01000186.1"/>
</dbReference>
<proteinExistence type="inferred from homology"/>
<dbReference type="Gene3D" id="1.10.1740.10">
    <property type="match status" value="1"/>
</dbReference>
<accession>A0A1S8TC95</accession>
<dbReference type="STRING" id="29367.CLPUN_33140"/>
<protein>
    <submittedName>
        <fullName evidence="7">ECF RNA polymerase sigma factor SigW</fullName>
    </submittedName>
</protein>
<dbReference type="OrthoDB" id="9795666at2"/>
<dbReference type="PANTHER" id="PTHR43133">
    <property type="entry name" value="RNA POLYMERASE ECF-TYPE SIGMA FACTO"/>
    <property type="match status" value="1"/>
</dbReference>
<evidence type="ECO:0000256" key="4">
    <source>
        <dbReference type="ARBA" id="ARBA00023163"/>
    </source>
</evidence>
<keyword evidence="8" id="KW-1185">Reference proteome</keyword>
<evidence type="ECO:0000313" key="8">
    <source>
        <dbReference type="Proteomes" id="UP000190890"/>
    </source>
</evidence>
<keyword evidence="4" id="KW-0804">Transcription</keyword>
<dbReference type="NCBIfam" id="TIGR02937">
    <property type="entry name" value="sigma70-ECF"/>
    <property type="match status" value="1"/>
</dbReference>
<evidence type="ECO:0000256" key="2">
    <source>
        <dbReference type="ARBA" id="ARBA00023015"/>
    </source>
</evidence>
<dbReference type="Proteomes" id="UP000190890">
    <property type="component" value="Unassembled WGS sequence"/>
</dbReference>
<sequence>MNEIYGTENYIHYLIEKYSDMLIRITYSYMKNLSDAEDITQDVFIKLLEKKPSFENDEHEKAWLIRVSINLSKDKLKSSYFKNTEPLEDNFIHITKDDSEVIQAILNLPLKYRSIILLYYYEGYSIAEVANILNIKETTIGSQLSRARKKLKFILKEDFEYEYN</sequence>
<reference evidence="7 8" key="1">
    <citation type="submission" date="2016-05" db="EMBL/GenBank/DDBJ databases">
        <title>Microbial solvent formation.</title>
        <authorList>
            <person name="Poehlein A."/>
            <person name="Montoya Solano J.D."/>
            <person name="Flitsch S."/>
            <person name="Krabben P."/>
            <person name="Duerre P."/>
            <person name="Daniel R."/>
        </authorList>
    </citation>
    <scope>NUCLEOTIDE SEQUENCE [LARGE SCALE GENOMIC DNA]</scope>
    <source>
        <strain evidence="7 8">DSM 2619</strain>
    </source>
</reference>
<dbReference type="AlphaFoldDB" id="A0A1S8TC95"/>
<dbReference type="PANTHER" id="PTHR43133:SF60">
    <property type="entry name" value="RNA POLYMERASE SIGMA FACTOR SIGV"/>
    <property type="match status" value="1"/>
</dbReference>
<evidence type="ECO:0000256" key="1">
    <source>
        <dbReference type="ARBA" id="ARBA00010641"/>
    </source>
</evidence>
<dbReference type="Pfam" id="PF04542">
    <property type="entry name" value="Sigma70_r2"/>
    <property type="match status" value="1"/>
</dbReference>
<dbReference type="Pfam" id="PF08281">
    <property type="entry name" value="Sigma70_r4_2"/>
    <property type="match status" value="1"/>
</dbReference>
<gene>
    <name evidence="7" type="primary">sigW_2</name>
    <name evidence="7" type="ORF">CLPUN_33140</name>
</gene>
<evidence type="ECO:0000259" key="5">
    <source>
        <dbReference type="Pfam" id="PF04542"/>
    </source>
</evidence>
<evidence type="ECO:0000259" key="6">
    <source>
        <dbReference type="Pfam" id="PF08281"/>
    </source>
</evidence>
<dbReference type="SUPFAM" id="SSF88659">
    <property type="entry name" value="Sigma3 and sigma4 domains of RNA polymerase sigma factors"/>
    <property type="match status" value="1"/>
</dbReference>
<keyword evidence="3" id="KW-0731">Sigma factor</keyword>
<dbReference type="InterPro" id="IPR013249">
    <property type="entry name" value="RNA_pol_sigma70_r4_t2"/>
</dbReference>
<evidence type="ECO:0000256" key="3">
    <source>
        <dbReference type="ARBA" id="ARBA00023082"/>
    </source>
</evidence>
<dbReference type="InterPro" id="IPR039425">
    <property type="entry name" value="RNA_pol_sigma-70-like"/>
</dbReference>
<dbReference type="GO" id="GO:0003677">
    <property type="term" value="F:DNA binding"/>
    <property type="evidence" value="ECO:0007669"/>
    <property type="project" value="InterPro"/>
</dbReference>
<dbReference type="SUPFAM" id="SSF88946">
    <property type="entry name" value="Sigma2 domain of RNA polymerase sigma factors"/>
    <property type="match status" value="1"/>
</dbReference>
<feature type="domain" description="RNA polymerase sigma factor 70 region 4 type 2" evidence="6">
    <location>
        <begin position="100"/>
        <end position="151"/>
    </location>
</feature>
<dbReference type="CDD" id="cd06171">
    <property type="entry name" value="Sigma70_r4"/>
    <property type="match status" value="1"/>
</dbReference>
<dbReference type="InterPro" id="IPR036388">
    <property type="entry name" value="WH-like_DNA-bd_sf"/>
</dbReference>
<feature type="domain" description="RNA polymerase sigma-70 region 2" evidence="5">
    <location>
        <begin position="14"/>
        <end position="78"/>
    </location>
</feature>
<dbReference type="Gene3D" id="1.10.10.10">
    <property type="entry name" value="Winged helix-like DNA-binding domain superfamily/Winged helix DNA-binding domain"/>
    <property type="match status" value="1"/>
</dbReference>
<dbReference type="GO" id="GO:0016987">
    <property type="term" value="F:sigma factor activity"/>
    <property type="evidence" value="ECO:0007669"/>
    <property type="project" value="UniProtKB-KW"/>
</dbReference>
<dbReference type="InterPro" id="IPR013324">
    <property type="entry name" value="RNA_pol_sigma_r3/r4-like"/>
</dbReference>
<organism evidence="7 8">
    <name type="scientific">Clostridium puniceum</name>
    <dbReference type="NCBI Taxonomy" id="29367"/>
    <lineage>
        <taxon>Bacteria</taxon>
        <taxon>Bacillati</taxon>
        <taxon>Bacillota</taxon>
        <taxon>Clostridia</taxon>
        <taxon>Eubacteriales</taxon>
        <taxon>Clostridiaceae</taxon>
        <taxon>Clostridium</taxon>
    </lineage>
</organism>
<dbReference type="EMBL" id="LZZM01000186">
    <property type="protein sequence ID" value="OOM75368.1"/>
    <property type="molecule type" value="Genomic_DNA"/>
</dbReference>
<dbReference type="InterPro" id="IPR013325">
    <property type="entry name" value="RNA_pol_sigma_r2"/>
</dbReference>
<dbReference type="GO" id="GO:0006352">
    <property type="term" value="P:DNA-templated transcription initiation"/>
    <property type="evidence" value="ECO:0007669"/>
    <property type="project" value="InterPro"/>
</dbReference>
<comment type="similarity">
    <text evidence="1">Belongs to the sigma-70 factor family. ECF subfamily.</text>
</comment>